<dbReference type="EMBL" id="CP059567">
    <property type="protein sequence ID" value="QMT41272.1"/>
    <property type="molecule type" value="Genomic_DNA"/>
</dbReference>
<proteinExistence type="predicted"/>
<reference evidence="1 2" key="1">
    <citation type="submission" date="2020-07" db="EMBL/GenBank/DDBJ databases">
        <title>Genomic diversity of species in the Neisseriaceae family.</title>
        <authorList>
            <person name="Vincent A.T."/>
            <person name="Bernet E."/>
            <person name="Veyrier F.J."/>
        </authorList>
    </citation>
    <scope>NUCLEOTIDE SEQUENCE [LARGE SCALE GENOMIC DNA]</scope>
    <source>
        <strain evidence="1 2">DSM 22244</strain>
    </source>
</reference>
<name>A0A7D7SI20_9NEIS</name>
<organism evidence="1 2">
    <name type="scientific">Neisseria shayeganii</name>
    <dbReference type="NCBI Taxonomy" id="607712"/>
    <lineage>
        <taxon>Bacteria</taxon>
        <taxon>Pseudomonadati</taxon>
        <taxon>Pseudomonadota</taxon>
        <taxon>Betaproteobacteria</taxon>
        <taxon>Neisseriales</taxon>
        <taxon>Neisseriaceae</taxon>
        <taxon>Neisseria</taxon>
    </lineage>
</organism>
<dbReference type="Proteomes" id="UP000514752">
    <property type="component" value="Chromosome"/>
</dbReference>
<dbReference type="AlphaFoldDB" id="A0A7D7SI20"/>
<dbReference type="GO" id="GO:0003677">
    <property type="term" value="F:DNA binding"/>
    <property type="evidence" value="ECO:0007669"/>
    <property type="project" value="UniProtKB-KW"/>
</dbReference>
<sequence length="179" mass="19838">MNEQALFGSVEEALTFAFHYSAEQSPRTPMTALAQGGAIGSGKGLYGVDGAAQAAMILNKLDALPKEQRWALTVRFGDVEHECPCCGHPAKSHEWKDAVDGLSWCVELEGIPKQMRHAMIAKVLCRQKVDLAGMSERYGLARSTTYRQQNELKHRLNTHERQGLDAIRDMLFELLPKAA</sequence>
<protein>
    <submittedName>
        <fullName evidence="1">DNA-binding protein</fullName>
    </submittedName>
</protein>
<evidence type="ECO:0000313" key="1">
    <source>
        <dbReference type="EMBL" id="QMT41272.1"/>
    </source>
</evidence>
<accession>A0A7D7SI20</accession>
<keyword evidence="1" id="KW-0238">DNA-binding</keyword>
<evidence type="ECO:0000313" key="2">
    <source>
        <dbReference type="Proteomes" id="UP000514752"/>
    </source>
</evidence>
<gene>
    <name evidence="1" type="ORF">H3L94_04390</name>
</gene>
<dbReference type="RefSeq" id="WP_182122815.1">
    <property type="nucleotide sequence ID" value="NZ_CP059567.1"/>
</dbReference>
<dbReference type="KEGG" id="nsg:H3L94_04390"/>